<gene>
    <name evidence="2" type="ORF">ACEWY4_008515</name>
</gene>
<sequence>MAAALRVPAKEHRRPCYEYGDGPGDQDSPEWENIRIELKQIAVELQDKQGSDDVDAVEWEDIVEVLHEMAQGEGPGSDEASSDDWTNDNDLSARMRLVHLHDRLSKKKKPLLSEEQTDDENKKVKVGLLNVRSLNNKSEPICALITERALEVFLLTETWLNSRNADDLLRAACPPNFCFYHQDRAVGRGGGVANLFSEEFQHALIRGCAEKTFECLAVHLQHADWNRPVLCINVYRPPGGSLRTFLEFYNAFVRVFQDISSDYACILMTGDFNLHFEKANRISNIIFKIFLMRFGLVQHVMEPTHQSGHTLDLVLTRNVEISDLSIENDRISDHYTAYFRSRPKVSIERQALMRFAGTMRRYLERFQ</sequence>
<organism evidence="2 3">
    <name type="scientific">Coilia grayii</name>
    <name type="common">Gray's grenadier anchovy</name>
    <dbReference type="NCBI Taxonomy" id="363190"/>
    <lineage>
        <taxon>Eukaryota</taxon>
        <taxon>Metazoa</taxon>
        <taxon>Chordata</taxon>
        <taxon>Craniata</taxon>
        <taxon>Vertebrata</taxon>
        <taxon>Euteleostomi</taxon>
        <taxon>Actinopterygii</taxon>
        <taxon>Neopterygii</taxon>
        <taxon>Teleostei</taxon>
        <taxon>Clupei</taxon>
        <taxon>Clupeiformes</taxon>
        <taxon>Clupeoidei</taxon>
        <taxon>Engraulidae</taxon>
        <taxon>Coilinae</taxon>
        <taxon>Coilia</taxon>
    </lineage>
</organism>
<evidence type="ECO:0000313" key="3">
    <source>
        <dbReference type="Proteomes" id="UP001591681"/>
    </source>
</evidence>
<dbReference type="InterPro" id="IPR036691">
    <property type="entry name" value="Endo/exonu/phosph_ase_sf"/>
</dbReference>
<dbReference type="Proteomes" id="UP001591681">
    <property type="component" value="Unassembled WGS sequence"/>
</dbReference>
<dbReference type="SUPFAM" id="SSF56219">
    <property type="entry name" value="DNase I-like"/>
    <property type="match status" value="1"/>
</dbReference>
<keyword evidence="3" id="KW-1185">Reference proteome</keyword>
<dbReference type="Gene3D" id="3.60.10.10">
    <property type="entry name" value="Endonuclease/exonuclease/phosphatase"/>
    <property type="match status" value="1"/>
</dbReference>
<dbReference type="InterPro" id="IPR005135">
    <property type="entry name" value="Endo/exonuclease/phosphatase"/>
</dbReference>
<dbReference type="AlphaFoldDB" id="A0ABD1KB38"/>
<name>A0ABD1KB38_9TELE</name>
<dbReference type="PANTHER" id="PTHR46670:SF3">
    <property type="entry name" value="ENDONUCLEASE_EXONUCLEASE_PHOSPHATASE DOMAIN-CONTAINING PROTEIN"/>
    <property type="match status" value="1"/>
</dbReference>
<dbReference type="EMBL" id="JBHFQA010000007">
    <property type="protein sequence ID" value="KAL2096367.1"/>
    <property type="molecule type" value="Genomic_DNA"/>
</dbReference>
<dbReference type="PANTHER" id="PTHR46670">
    <property type="entry name" value="ENDO/EXONUCLEASE/PHOSPHATASE DOMAIN-CONTAINING PROTEIN"/>
    <property type="match status" value="1"/>
</dbReference>
<proteinExistence type="predicted"/>
<protein>
    <recommendedName>
        <fullName evidence="1">Endonuclease/exonuclease/phosphatase domain-containing protein</fullName>
    </recommendedName>
</protein>
<evidence type="ECO:0000313" key="2">
    <source>
        <dbReference type="EMBL" id="KAL2096367.1"/>
    </source>
</evidence>
<comment type="caution">
    <text evidence="2">The sequence shown here is derived from an EMBL/GenBank/DDBJ whole genome shotgun (WGS) entry which is preliminary data.</text>
</comment>
<reference evidence="2 3" key="1">
    <citation type="submission" date="2024-09" db="EMBL/GenBank/DDBJ databases">
        <title>A chromosome-level genome assembly of Gray's grenadier anchovy, Coilia grayii.</title>
        <authorList>
            <person name="Fu Z."/>
        </authorList>
    </citation>
    <scope>NUCLEOTIDE SEQUENCE [LARGE SCALE GENOMIC DNA]</scope>
    <source>
        <strain evidence="2">G4</strain>
        <tissue evidence="2">Muscle</tissue>
    </source>
</reference>
<dbReference type="Pfam" id="PF03372">
    <property type="entry name" value="Exo_endo_phos"/>
    <property type="match status" value="1"/>
</dbReference>
<accession>A0ABD1KB38</accession>
<evidence type="ECO:0000259" key="1">
    <source>
        <dbReference type="Pfam" id="PF03372"/>
    </source>
</evidence>
<feature type="domain" description="Endonuclease/exonuclease/phosphatase" evidence="1">
    <location>
        <begin position="129"/>
        <end position="334"/>
    </location>
</feature>